<gene>
    <name evidence="2" type="ORF">J3R75_001591</name>
</gene>
<dbReference type="AlphaFoldDB" id="A0AAE3VFC2"/>
<dbReference type="Proteomes" id="UP001238163">
    <property type="component" value="Unassembled WGS sequence"/>
</dbReference>
<comment type="caution">
    <text evidence="2">The sequence shown here is derived from an EMBL/GenBank/DDBJ whole genome shotgun (WGS) entry which is preliminary data.</text>
</comment>
<reference evidence="2" key="1">
    <citation type="submission" date="2023-07" db="EMBL/GenBank/DDBJ databases">
        <title>Genomic Encyclopedia of Type Strains, Phase IV (KMG-IV): sequencing the most valuable type-strain genomes for metagenomic binning, comparative biology and taxonomic classification.</title>
        <authorList>
            <person name="Goeker M."/>
        </authorList>
    </citation>
    <scope>NUCLEOTIDE SEQUENCE</scope>
    <source>
        <strain evidence="2">DSM 24202</strain>
    </source>
</reference>
<sequence length="57" mass="5853">MAPHLAAPAPGQSLLGDGHRRRENGIDLESTAANRPAEPALPAASLYTRVPASAPNP</sequence>
<keyword evidence="3" id="KW-1185">Reference proteome</keyword>
<evidence type="ECO:0000313" key="2">
    <source>
        <dbReference type="EMBL" id="MDQ0289484.1"/>
    </source>
</evidence>
<evidence type="ECO:0000313" key="3">
    <source>
        <dbReference type="Proteomes" id="UP001238163"/>
    </source>
</evidence>
<name>A0AAE3VFC2_9BACT</name>
<accession>A0AAE3VFC2</accession>
<proteinExistence type="predicted"/>
<organism evidence="2 3">
    <name type="scientific">Oligosphaera ethanolica</name>
    <dbReference type="NCBI Taxonomy" id="760260"/>
    <lineage>
        <taxon>Bacteria</taxon>
        <taxon>Pseudomonadati</taxon>
        <taxon>Lentisphaerota</taxon>
        <taxon>Oligosphaeria</taxon>
        <taxon>Oligosphaerales</taxon>
        <taxon>Oligosphaeraceae</taxon>
        <taxon>Oligosphaera</taxon>
    </lineage>
</organism>
<dbReference type="EMBL" id="JAUSVL010000001">
    <property type="protein sequence ID" value="MDQ0289484.1"/>
    <property type="molecule type" value="Genomic_DNA"/>
</dbReference>
<protein>
    <submittedName>
        <fullName evidence="2">Uncharacterized protein</fullName>
    </submittedName>
</protein>
<feature type="region of interest" description="Disordered" evidence="1">
    <location>
        <begin position="1"/>
        <end position="57"/>
    </location>
</feature>
<evidence type="ECO:0000256" key="1">
    <source>
        <dbReference type="SAM" id="MobiDB-lite"/>
    </source>
</evidence>